<gene>
    <name evidence="2" type="ORF">FC093_15385</name>
</gene>
<proteinExistence type="predicted"/>
<sequence>MQQTWEYIEAYFTQALSAEERKTFEVRCAEDAAFAKEVAFYLTARSAAREVLIAEKQKSFAERAMPQQVMVKTALIKKMALRKWISYVAAACIILFVGAYFILKSPAPQQLASQYVKVHFTILSQTMDASRDSLQLGIAAYNSQDYQRALMLFEGVRRNDAANSDAKKYAGLAYLQTKNYDKALECFKELSGMKGLYSNSGDFLQAVTLLQRNNPGDKESAKALLQKVVQENKEGSKQASEWLAQW</sequence>
<organism evidence="2 3">
    <name type="scientific">Ilyomonas limi</name>
    <dbReference type="NCBI Taxonomy" id="2575867"/>
    <lineage>
        <taxon>Bacteria</taxon>
        <taxon>Pseudomonadati</taxon>
        <taxon>Bacteroidota</taxon>
        <taxon>Chitinophagia</taxon>
        <taxon>Chitinophagales</taxon>
        <taxon>Chitinophagaceae</taxon>
        <taxon>Ilyomonas</taxon>
    </lineage>
</organism>
<keyword evidence="3" id="KW-1185">Reference proteome</keyword>
<dbReference type="Gene3D" id="1.25.40.10">
    <property type="entry name" value="Tetratricopeptide repeat domain"/>
    <property type="match status" value="1"/>
</dbReference>
<evidence type="ECO:0000313" key="2">
    <source>
        <dbReference type="EMBL" id="TKK67261.1"/>
    </source>
</evidence>
<evidence type="ECO:0000256" key="1">
    <source>
        <dbReference type="SAM" id="Phobius"/>
    </source>
</evidence>
<reference evidence="2 3" key="1">
    <citation type="submission" date="2019-05" db="EMBL/GenBank/DDBJ databases">
        <title>Panacibacter sp. strain 17mud1-8 Genome sequencing and assembly.</title>
        <authorList>
            <person name="Chhetri G."/>
        </authorList>
    </citation>
    <scope>NUCLEOTIDE SEQUENCE [LARGE SCALE GENOMIC DNA]</scope>
    <source>
        <strain evidence="2 3">17mud1-8</strain>
    </source>
</reference>
<accession>A0A4U3KXB4</accession>
<dbReference type="RefSeq" id="WP_137262691.1">
    <property type="nucleotide sequence ID" value="NZ_SZQL01000012.1"/>
</dbReference>
<comment type="caution">
    <text evidence="2">The sequence shown here is derived from an EMBL/GenBank/DDBJ whole genome shotgun (WGS) entry which is preliminary data.</text>
</comment>
<dbReference type="EMBL" id="SZQL01000012">
    <property type="protein sequence ID" value="TKK67261.1"/>
    <property type="molecule type" value="Genomic_DNA"/>
</dbReference>
<dbReference type="OrthoDB" id="663481at2"/>
<keyword evidence="1" id="KW-0472">Membrane</keyword>
<feature type="transmembrane region" description="Helical" evidence="1">
    <location>
        <begin position="84"/>
        <end position="103"/>
    </location>
</feature>
<name>A0A4U3KXB4_9BACT</name>
<dbReference type="Proteomes" id="UP000305848">
    <property type="component" value="Unassembled WGS sequence"/>
</dbReference>
<dbReference type="InterPro" id="IPR011990">
    <property type="entry name" value="TPR-like_helical_dom_sf"/>
</dbReference>
<keyword evidence="1" id="KW-0812">Transmembrane</keyword>
<dbReference type="AlphaFoldDB" id="A0A4U3KXB4"/>
<dbReference type="Pfam" id="PF14559">
    <property type="entry name" value="TPR_19"/>
    <property type="match status" value="1"/>
</dbReference>
<protein>
    <submittedName>
        <fullName evidence="2">Tetratricopeptide repeat protein</fullName>
    </submittedName>
</protein>
<dbReference type="SUPFAM" id="SSF48452">
    <property type="entry name" value="TPR-like"/>
    <property type="match status" value="1"/>
</dbReference>
<evidence type="ECO:0000313" key="3">
    <source>
        <dbReference type="Proteomes" id="UP000305848"/>
    </source>
</evidence>
<keyword evidence="1" id="KW-1133">Transmembrane helix</keyword>